<evidence type="ECO:0000256" key="1">
    <source>
        <dbReference type="ARBA" id="ARBA00004173"/>
    </source>
</evidence>
<dbReference type="InterPro" id="IPR051034">
    <property type="entry name" value="Mito_Enoyl-ACP_Reductase"/>
</dbReference>
<evidence type="ECO:0000256" key="6">
    <source>
        <dbReference type="ARBA" id="ARBA00023128"/>
    </source>
</evidence>
<dbReference type="Gene3D" id="3.90.180.10">
    <property type="entry name" value="Medium-chain alcohol dehydrogenases, catalytic domain"/>
    <property type="match status" value="1"/>
</dbReference>
<evidence type="ECO:0000256" key="2">
    <source>
        <dbReference type="ARBA" id="ARBA00010371"/>
    </source>
</evidence>
<dbReference type="EMBL" id="FXLY01000005">
    <property type="protein sequence ID" value="SMN20269.1"/>
    <property type="molecule type" value="Genomic_DNA"/>
</dbReference>
<dbReference type="GO" id="GO:0006631">
    <property type="term" value="P:fatty acid metabolic process"/>
    <property type="evidence" value="ECO:0007669"/>
    <property type="project" value="TreeGrafter"/>
</dbReference>
<dbReference type="GO" id="GO:0016491">
    <property type="term" value="F:oxidoreductase activity"/>
    <property type="evidence" value="ECO:0007669"/>
    <property type="project" value="UniProtKB-KW"/>
</dbReference>
<keyword evidence="3" id="KW-0521">NADP</keyword>
<keyword evidence="8" id="KW-1185">Reference proteome</keyword>
<keyword evidence="6" id="KW-0496">Mitochondrion</keyword>
<comment type="subcellular location">
    <subcellularLocation>
        <location evidence="1">Mitochondrion</location>
    </subcellularLocation>
</comment>
<gene>
    <name evidence="7" type="ORF">KASA_0N02178G</name>
</gene>
<dbReference type="InterPro" id="IPR036291">
    <property type="entry name" value="NAD(P)-bd_dom_sf"/>
</dbReference>
<dbReference type="PANTHER" id="PTHR43981">
    <property type="entry name" value="ENOYL-[ACYL-CARRIER-PROTEIN] REDUCTASE, MITOCHONDRIAL"/>
    <property type="match status" value="1"/>
</dbReference>
<dbReference type="PANTHER" id="PTHR43981:SF2">
    <property type="entry name" value="ENOYL-[ACYL-CARRIER-PROTEIN] REDUCTASE, MITOCHONDRIAL"/>
    <property type="match status" value="1"/>
</dbReference>
<dbReference type="GO" id="GO:0005739">
    <property type="term" value="C:mitochondrion"/>
    <property type="evidence" value="ECO:0007669"/>
    <property type="project" value="UniProtKB-SubCell"/>
</dbReference>
<keyword evidence="5" id="KW-0560">Oxidoreductase</keyword>
<dbReference type="OrthoDB" id="7482721at2759"/>
<organism evidence="7 8">
    <name type="scientific">Maudiozyma saulgeensis</name>
    <dbReference type="NCBI Taxonomy" id="1789683"/>
    <lineage>
        <taxon>Eukaryota</taxon>
        <taxon>Fungi</taxon>
        <taxon>Dikarya</taxon>
        <taxon>Ascomycota</taxon>
        <taxon>Saccharomycotina</taxon>
        <taxon>Saccharomycetes</taxon>
        <taxon>Saccharomycetales</taxon>
        <taxon>Saccharomycetaceae</taxon>
        <taxon>Maudiozyma</taxon>
    </lineage>
</organism>
<dbReference type="FunFam" id="3.40.50.720:FF:000112">
    <property type="entry name" value="Enoyl-[acyl-carrier-protein] reductase 1, mitochondrial"/>
    <property type="match status" value="1"/>
</dbReference>
<protein>
    <submittedName>
        <fullName evidence="7">Similar to Saccharomyces cerevisiae YBR026C ETR1 enoyl thioester reductase, member of the medium chain dehydrogenase/reductase family</fullName>
    </submittedName>
</protein>
<reference evidence="7 8" key="1">
    <citation type="submission" date="2017-04" db="EMBL/GenBank/DDBJ databases">
        <authorList>
            <person name="Afonso C.L."/>
            <person name="Miller P.J."/>
            <person name="Scott M.A."/>
            <person name="Spackman E."/>
            <person name="Goraichik I."/>
            <person name="Dimitrov K.M."/>
            <person name="Suarez D.L."/>
            <person name="Swayne D.E."/>
        </authorList>
    </citation>
    <scope>NUCLEOTIDE SEQUENCE [LARGE SCALE GENOMIC DNA]</scope>
</reference>
<sequence length="403" mass="44811">MFGVKNSLSNLTRIKGVSTTTATLSNIILKRNMASLPGLFKSLVYSTHNIDDCASVLSLQNYKPIQEIENSIVLRMLAFPINPSDVNQLQGVYPSLPNKSLNYQTLEPAAIAGNEGVYEVIHVPNRFQNLKKGDWVIPTMANTGTWTNFQVFNDESQLIKVNGLDLFTAATIGVNGVTAYQLVNDFVDWKRNENNWIVQNAGNSTVSKMVSQIAKVNNVKTLNIVRDRKTPEEFNKLAAMLENTFGATKVISESQNNDKDFNKQELPQILGKHARIRLALNSVGGKSSSSIARKLEKDGLMLTYGGMSKQPVTLPTSLLIFKNITSAGYWVTELNKKNPQRKVDTVHDLLNLYEAGEFVSPKEDIETLSWDIEKFSDDDVLKLVQGGINSTNGKKKVVVLKWD</sequence>
<dbReference type="SUPFAM" id="SSF51735">
    <property type="entry name" value="NAD(P)-binding Rossmann-fold domains"/>
    <property type="match status" value="1"/>
</dbReference>
<dbReference type="STRING" id="1789683.A0A1X7R465"/>
<dbReference type="InterPro" id="IPR011032">
    <property type="entry name" value="GroES-like_sf"/>
</dbReference>
<evidence type="ECO:0000256" key="3">
    <source>
        <dbReference type="ARBA" id="ARBA00022857"/>
    </source>
</evidence>
<dbReference type="SUPFAM" id="SSF50129">
    <property type="entry name" value="GroES-like"/>
    <property type="match status" value="1"/>
</dbReference>
<name>A0A1X7R465_9SACH</name>
<accession>A0A1X7R465</accession>
<dbReference type="CDD" id="cd08290">
    <property type="entry name" value="ETR"/>
    <property type="match status" value="1"/>
</dbReference>
<comment type="similarity">
    <text evidence="2">Belongs to the zinc-containing alcohol dehydrogenase family. Quinone oxidoreductase subfamily.</text>
</comment>
<evidence type="ECO:0000313" key="8">
    <source>
        <dbReference type="Proteomes" id="UP000196158"/>
    </source>
</evidence>
<evidence type="ECO:0000313" key="7">
    <source>
        <dbReference type="EMBL" id="SMN20269.1"/>
    </source>
</evidence>
<dbReference type="Proteomes" id="UP000196158">
    <property type="component" value="Unassembled WGS sequence"/>
</dbReference>
<evidence type="ECO:0000256" key="4">
    <source>
        <dbReference type="ARBA" id="ARBA00022946"/>
    </source>
</evidence>
<evidence type="ECO:0000256" key="5">
    <source>
        <dbReference type="ARBA" id="ARBA00023002"/>
    </source>
</evidence>
<dbReference type="Gene3D" id="3.40.50.720">
    <property type="entry name" value="NAD(P)-binding Rossmann-like Domain"/>
    <property type="match status" value="1"/>
</dbReference>
<dbReference type="AlphaFoldDB" id="A0A1X7R465"/>
<keyword evidence="4" id="KW-0809">Transit peptide</keyword>
<proteinExistence type="inferred from homology"/>